<dbReference type="GO" id="GO:0046983">
    <property type="term" value="F:protein dimerization activity"/>
    <property type="evidence" value="ECO:0007669"/>
    <property type="project" value="InterPro"/>
</dbReference>
<dbReference type="OrthoDB" id="690068at2759"/>
<dbReference type="Proteomes" id="UP000187406">
    <property type="component" value="Unassembled WGS sequence"/>
</dbReference>
<dbReference type="GO" id="GO:0003700">
    <property type="term" value="F:DNA-binding transcription factor activity"/>
    <property type="evidence" value="ECO:0007669"/>
    <property type="project" value="InterPro"/>
</dbReference>
<evidence type="ECO:0000256" key="4">
    <source>
        <dbReference type="ARBA" id="ARBA00023163"/>
    </source>
</evidence>
<evidence type="ECO:0000256" key="6">
    <source>
        <dbReference type="SAM" id="MobiDB-lite"/>
    </source>
</evidence>
<dbReference type="AlphaFoldDB" id="A0A1Q3BSS9"/>
<evidence type="ECO:0000256" key="3">
    <source>
        <dbReference type="ARBA" id="ARBA00023125"/>
    </source>
</evidence>
<dbReference type="EMBL" id="BDDD01000860">
    <property type="protein sequence ID" value="GAV71015.1"/>
    <property type="molecule type" value="Genomic_DNA"/>
</dbReference>
<dbReference type="PANTHER" id="PTHR46412">
    <property type="entry name" value="BES1-INTERACTING MYC-LIKE PROTEIN"/>
    <property type="match status" value="1"/>
</dbReference>
<accession>A0A1Q3BSS9</accession>
<dbReference type="InterPro" id="IPR044295">
    <property type="entry name" value="BIM1/2/3"/>
</dbReference>
<organism evidence="8 9">
    <name type="scientific">Cephalotus follicularis</name>
    <name type="common">Albany pitcher plant</name>
    <dbReference type="NCBI Taxonomy" id="3775"/>
    <lineage>
        <taxon>Eukaryota</taxon>
        <taxon>Viridiplantae</taxon>
        <taxon>Streptophyta</taxon>
        <taxon>Embryophyta</taxon>
        <taxon>Tracheophyta</taxon>
        <taxon>Spermatophyta</taxon>
        <taxon>Magnoliopsida</taxon>
        <taxon>eudicotyledons</taxon>
        <taxon>Gunneridae</taxon>
        <taxon>Pentapetalae</taxon>
        <taxon>rosids</taxon>
        <taxon>fabids</taxon>
        <taxon>Oxalidales</taxon>
        <taxon>Cephalotaceae</taxon>
        <taxon>Cephalotus</taxon>
    </lineage>
</organism>
<dbReference type="FunFam" id="4.10.280.10:FF:000093">
    <property type="entry name" value="BHLH domain class transcription factor"/>
    <property type="match status" value="1"/>
</dbReference>
<feature type="domain" description="BHLH" evidence="7">
    <location>
        <begin position="265"/>
        <end position="315"/>
    </location>
</feature>
<dbReference type="GO" id="GO:0003677">
    <property type="term" value="F:DNA binding"/>
    <property type="evidence" value="ECO:0007669"/>
    <property type="project" value="UniProtKB-KW"/>
</dbReference>
<dbReference type="PROSITE" id="PS50888">
    <property type="entry name" value="BHLH"/>
    <property type="match status" value="1"/>
</dbReference>
<dbReference type="InterPro" id="IPR011598">
    <property type="entry name" value="bHLH_dom"/>
</dbReference>
<dbReference type="InterPro" id="IPR036638">
    <property type="entry name" value="HLH_DNA-bd_sf"/>
</dbReference>
<keyword evidence="4" id="KW-0804">Transcription</keyword>
<evidence type="ECO:0000313" key="9">
    <source>
        <dbReference type="Proteomes" id="UP000187406"/>
    </source>
</evidence>
<dbReference type="CDD" id="cd11453">
    <property type="entry name" value="bHLH_AtBIM_like"/>
    <property type="match status" value="1"/>
</dbReference>
<dbReference type="GO" id="GO:0005634">
    <property type="term" value="C:nucleus"/>
    <property type="evidence" value="ECO:0007669"/>
    <property type="project" value="UniProtKB-SubCell"/>
</dbReference>
<evidence type="ECO:0000259" key="7">
    <source>
        <dbReference type="PROSITE" id="PS50888"/>
    </source>
</evidence>
<feature type="compositionally biased region" description="Basic and acidic residues" evidence="6">
    <location>
        <begin position="152"/>
        <end position="170"/>
    </location>
</feature>
<name>A0A1Q3BSS9_CEPFO</name>
<evidence type="ECO:0000256" key="1">
    <source>
        <dbReference type="ARBA" id="ARBA00004123"/>
    </source>
</evidence>
<proteinExistence type="predicted"/>
<dbReference type="STRING" id="3775.A0A1Q3BSS9"/>
<feature type="region of interest" description="Disordered" evidence="6">
    <location>
        <begin position="150"/>
        <end position="205"/>
    </location>
</feature>
<protein>
    <submittedName>
        <fullName evidence="8">HLH domain-containing protein</fullName>
    </submittedName>
</protein>
<keyword evidence="2" id="KW-0805">Transcription regulation</keyword>
<dbReference type="GO" id="GO:0006351">
    <property type="term" value="P:DNA-templated transcription"/>
    <property type="evidence" value="ECO:0007669"/>
    <property type="project" value="InterPro"/>
</dbReference>
<dbReference type="Pfam" id="PF00010">
    <property type="entry name" value="HLH"/>
    <property type="match status" value="1"/>
</dbReference>
<dbReference type="PANTHER" id="PTHR46412:SF3">
    <property type="entry name" value="TRANSCRIPTION FACTOR BIM1"/>
    <property type="match status" value="1"/>
</dbReference>
<evidence type="ECO:0000256" key="5">
    <source>
        <dbReference type="ARBA" id="ARBA00023242"/>
    </source>
</evidence>
<sequence>MELPQPCAYGTEGTNPTHDFLSLYSHSTVQQDPRPSSQDFLRVGKTSAKEEEEDTCEILTVEKQSPLAPPPSEEHILPGGFGTYSISHVSHIGNQSETVVPAAIKPEGTMIFTTAAAQASCTERNDENSNCSSFTGSGFTLWEESVIKKGKPGKDQHLGERSNSLRDTEAKAAGQWRTSVEQPTQSSANNHRNSFSPHSQSQLGQKSLQSFMEMIKSAKSGTHDEDLDDDEDLLLKKDNYSSAANHKGELRVKVDAKSTDQKANTPRSKHSATEQRRRSKINDRFQMLRELIPHGDQKRDKASFLLEVIEYIQFLQEKVHKYEGSYQGWNHEPAKLMPWRNSHGSSECYIDQSRGRNSMSGPTLMIPAKFDEKDVPISPTIPGSAQNKIESDVSFATPFKTEDHQPAVTNKAMPFLMSLQPNFLNSSRSGGAVVQQPHKLAAVAENIASLTQSQLINSTRTCMSDGAVSTENVKEQELTIEGGTISISSVYSQGLLNSLTQALHSSGVDLSRASISVQIEVGKRANSRSAELPSNLKVNEVPSSIQRKARSRVASDEDCAQAVKKIKTAKSSDPGSAQRWPARLNRRVRIYISLTDFA</sequence>
<feature type="compositionally biased region" description="Basic and acidic residues" evidence="6">
    <location>
        <begin position="271"/>
        <end position="280"/>
    </location>
</feature>
<feature type="region of interest" description="Disordered" evidence="6">
    <location>
        <begin position="246"/>
        <end position="280"/>
    </location>
</feature>
<dbReference type="SMART" id="SM00353">
    <property type="entry name" value="HLH"/>
    <property type="match status" value="1"/>
</dbReference>
<keyword evidence="9" id="KW-1185">Reference proteome</keyword>
<keyword evidence="3" id="KW-0238">DNA-binding</keyword>
<keyword evidence="5" id="KW-0539">Nucleus</keyword>
<gene>
    <name evidence="8" type="ORF">CFOL_v3_14509</name>
</gene>
<evidence type="ECO:0000256" key="2">
    <source>
        <dbReference type="ARBA" id="ARBA00023015"/>
    </source>
</evidence>
<dbReference type="SUPFAM" id="SSF47459">
    <property type="entry name" value="HLH, helix-loop-helix DNA-binding domain"/>
    <property type="match status" value="1"/>
</dbReference>
<feature type="compositionally biased region" description="Basic and acidic residues" evidence="6">
    <location>
        <begin position="246"/>
        <end position="260"/>
    </location>
</feature>
<feature type="compositionally biased region" description="Polar residues" evidence="6">
    <location>
        <begin position="176"/>
        <end position="198"/>
    </location>
</feature>
<dbReference type="FunCoup" id="A0A1Q3BSS9">
    <property type="interactions" value="596"/>
</dbReference>
<dbReference type="Gene3D" id="4.10.280.10">
    <property type="entry name" value="Helix-loop-helix DNA-binding domain"/>
    <property type="match status" value="1"/>
</dbReference>
<comment type="subcellular location">
    <subcellularLocation>
        <location evidence="1">Nucleus</location>
    </subcellularLocation>
</comment>
<dbReference type="InParanoid" id="A0A1Q3BSS9"/>
<comment type="caution">
    <text evidence="8">The sequence shown here is derived from an EMBL/GenBank/DDBJ whole genome shotgun (WGS) entry which is preliminary data.</text>
</comment>
<evidence type="ECO:0000313" key="8">
    <source>
        <dbReference type="EMBL" id="GAV71015.1"/>
    </source>
</evidence>
<reference evidence="9" key="1">
    <citation type="submission" date="2016-04" db="EMBL/GenBank/DDBJ databases">
        <title>Cephalotus genome sequencing.</title>
        <authorList>
            <person name="Fukushima K."/>
            <person name="Hasebe M."/>
            <person name="Fang X."/>
        </authorList>
    </citation>
    <scope>NUCLEOTIDE SEQUENCE [LARGE SCALE GENOMIC DNA]</scope>
    <source>
        <strain evidence="9">cv. St1</strain>
    </source>
</reference>